<dbReference type="InterPro" id="IPR029044">
    <property type="entry name" value="Nucleotide-diphossugar_trans"/>
</dbReference>
<evidence type="ECO:0000313" key="2">
    <source>
        <dbReference type="EMBL" id="UJO15483.1"/>
    </source>
</evidence>
<name>A0A9Q8LDM6_PASFU</name>
<dbReference type="InterPro" id="IPR050587">
    <property type="entry name" value="GNT1/Glycosyltrans_8"/>
</dbReference>
<dbReference type="PANTHER" id="PTHR11183">
    <property type="entry name" value="GLYCOGENIN SUBFAMILY MEMBER"/>
    <property type="match status" value="1"/>
</dbReference>
<organism evidence="2 3">
    <name type="scientific">Passalora fulva</name>
    <name type="common">Tomato leaf mold</name>
    <name type="synonym">Cladosporium fulvum</name>
    <dbReference type="NCBI Taxonomy" id="5499"/>
    <lineage>
        <taxon>Eukaryota</taxon>
        <taxon>Fungi</taxon>
        <taxon>Dikarya</taxon>
        <taxon>Ascomycota</taxon>
        <taxon>Pezizomycotina</taxon>
        <taxon>Dothideomycetes</taxon>
        <taxon>Dothideomycetidae</taxon>
        <taxon>Mycosphaerellales</taxon>
        <taxon>Mycosphaerellaceae</taxon>
        <taxon>Fulvia</taxon>
    </lineage>
</organism>
<dbReference type="GeneID" id="71988582"/>
<dbReference type="OrthoDB" id="2014201at2759"/>
<feature type="region of interest" description="Disordered" evidence="1">
    <location>
        <begin position="1"/>
        <end position="27"/>
    </location>
</feature>
<sequence>MAPPWSVETNNQTRDASQAASHQPPWTDRSVLTAWKETSKSNHQPLYSSKMILHALCSRTKWRPILALAALIILCLFMTTQTGNYLQRYPEATPWKVFRNKAVSITPTESTIWTDYAYCQYVTTVDYLCNSLMIFESLQNVRSKAARVMMFPQEWVLDETTEEGRLLSKARDDFHVVLQPIEVQHFKTEEEKDNTWSDSFTKLLAFNLTSYKRVLSLDSDATVLQSMDELFLLPPSPVAMPRAYWLPEKPTLSSQLVLVQPSELEMNRVLEAFQNRSEDEFDMEIVNNLYGSYCTVLPHRRYDLLSGEFRNEDHHLYLGSKEEPWDPNTVYEEAKFIHFSDWPLPKPWKESSQEERDEVTPKCRARDDGTEDCRDRDMWLHLYEDFLERRERVCGSYFLPGQRPQEFEGNVQQLAWDEAMSTAE</sequence>
<dbReference type="EMBL" id="CP090165">
    <property type="protein sequence ID" value="UJO15483.1"/>
    <property type="molecule type" value="Genomic_DNA"/>
</dbReference>
<dbReference type="AlphaFoldDB" id="A0A9Q8LDM6"/>
<evidence type="ECO:0000256" key="1">
    <source>
        <dbReference type="SAM" id="MobiDB-lite"/>
    </source>
</evidence>
<reference evidence="2" key="1">
    <citation type="submission" date="2021-12" db="EMBL/GenBank/DDBJ databases">
        <authorList>
            <person name="Zaccaron A."/>
            <person name="Stergiopoulos I."/>
        </authorList>
    </citation>
    <scope>NUCLEOTIDE SEQUENCE</scope>
    <source>
        <strain evidence="2">Race5_Kim</strain>
    </source>
</reference>
<feature type="region of interest" description="Disordered" evidence="1">
    <location>
        <begin position="348"/>
        <end position="371"/>
    </location>
</feature>
<gene>
    <name evidence="2" type="ORF">CLAFUR5_08704</name>
</gene>
<proteinExistence type="predicted"/>
<feature type="compositionally biased region" description="Polar residues" evidence="1">
    <location>
        <begin position="7"/>
        <end position="21"/>
    </location>
</feature>
<dbReference type="KEGG" id="ffu:CLAFUR5_08704"/>
<reference evidence="2" key="2">
    <citation type="journal article" date="2022" name="Microb. Genom.">
        <title>A chromosome-scale genome assembly of the tomato pathogen Cladosporium fulvum reveals a compartmentalized genome architecture and the presence of a dispensable chromosome.</title>
        <authorList>
            <person name="Zaccaron A.Z."/>
            <person name="Chen L.H."/>
            <person name="Samaras A."/>
            <person name="Stergiopoulos I."/>
        </authorList>
    </citation>
    <scope>NUCLEOTIDE SEQUENCE</scope>
    <source>
        <strain evidence="2">Race5_Kim</strain>
    </source>
</reference>
<dbReference type="Gene3D" id="3.90.550.10">
    <property type="entry name" value="Spore Coat Polysaccharide Biosynthesis Protein SpsA, Chain A"/>
    <property type="match status" value="1"/>
</dbReference>
<accession>A0A9Q8LDM6</accession>
<dbReference type="Proteomes" id="UP000756132">
    <property type="component" value="Chromosome 3"/>
</dbReference>
<evidence type="ECO:0000313" key="3">
    <source>
        <dbReference type="Proteomes" id="UP000756132"/>
    </source>
</evidence>
<dbReference type="SUPFAM" id="SSF53448">
    <property type="entry name" value="Nucleotide-diphospho-sugar transferases"/>
    <property type="match status" value="1"/>
</dbReference>
<protein>
    <submittedName>
        <fullName evidence="2">Glucose N-acetyltransferase 1</fullName>
    </submittedName>
</protein>
<dbReference type="RefSeq" id="XP_047759849.1">
    <property type="nucleotide sequence ID" value="XM_047907852.1"/>
</dbReference>
<keyword evidence="3" id="KW-1185">Reference proteome</keyword>